<dbReference type="Proteomes" id="UP001521222">
    <property type="component" value="Unassembled WGS sequence"/>
</dbReference>
<dbReference type="Gene3D" id="3.80.10.10">
    <property type="entry name" value="Ribonuclease Inhibitor"/>
    <property type="match status" value="1"/>
</dbReference>
<dbReference type="SUPFAM" id="SSF52047">
    <property type="entry name" value="RNI-like"/>
    <property type="match status" value="1"/>
</dbReference>
<protein>
    <recommendedName>
        <fullName evidence="3">F-box domain-containing protein</fullName>
    </recommendedName>
</protein>
<gene>
    <name evidence="1" type="ORF">SLS59_008702</name>
</gene>
<name>A0ABR3QR73_9PLEO</name>
<accession>A0ABR3QR73</accession>
<proteinExistence type="predicted"/>
<keyword evidence="2" id="KW-1185">Reference proteome</keyword>
<dbReference type="EMBL" id="JAKIXB020000035">
    <property type="protein sequence ID" value="KAL1594652.1"/>
    <property type="molecule type" value="Genomic_DNA"/>
</dbReference>
<sequence>MLGLHTDIELLILDYITTYRDLRALSLTSKACHKHAIPRLYRHVNIPLWHHSARSFYEQFHLGGKDYLRHTRTLIIEHQEITNPHSGFAPKYKDKPDEDAVKLAEDLKMVTLLAVLQLFPPDVLRDFRFVSSCCIPLMALQHLSLEQRLITTLHSTYIDEQIPNSAFWSIDLFHSVRHLDLHTGLQPSVFGNFFRRMAYSHNAMERLSLNACLLRDFDGELFQYMLDATAHLDIEASDSILPRLEDLSVCGFDLALSWYSVLRKVINFERLDRLHISKCYSGPMFFADLGSDPTIESLHLKHIAVDCLNEDSHGRREEGLRPAPIDSCLEEVLGKCGPLVSLHVGWYEQWIQKRETGLIRNILDKIHRHGEALRVLALCPHKANDNFEEEIDSLGVNLDLVCKACPNLEQLEYQLGPGVLVDTSNNREVDTVLDDFVVRHF</sequence>
<reference evidence="1 2" key="1">
    <citation type="submission" date="2024-02" db="EMBL/GenBank/DDBJ databases">
        <title>De novo assembly and annotation of 12 fungi associated with fruit tree decline syndrome in Ontario, Canada.</title>
        <authorList>
            <person name="Sulman M."/>
            <person name="Ellouze W."/>
            <person name="Ilyukhin E."/>
        </authorList>
    </citation>
    <scope>NUCLEOTIDE SEQUENCE [LARGE SCALE GENOMIC DNA]</scope>
    <source>
        <strain evidence="1 2">M97-236</strain>
    </source>
</reference>
<evidence type="ECO:0000313" key="2">
    <source>
        <dbReference type="Proteomes" id="UP001521222"/>
    </source>
</evidence>
<organism evidence="1 2">
    <name type="scientific">Nothophoma quercina</name>
    <dbReference type="NCBI Taxonomy" id="749835"/>
    <lineage>
        <taxon>Eukaryota</taxon>
        <taxon>Fungi</taxon>
        <taxon>Dikarya</taxon>
        <taxon>Ascomycota</taxon>
        <taxon>Pezizomycotina</taxon>
        <taxon>Dothideomycetes</taxon>
        <taxon>Pleosporomycetidae</taxon>
        <taxon>Pleosporales</taxon>
        <taxon>Pleosporineae</taxon>
        <taxon>Didymellaceae</taxon>
        <taxon>Nothophoma</taxon>
    </lineage>
</organism>
<comment type="caution">
    <text evidence="1">The sequence shown here is derived from an EMBL/GenBank/DDBJ whole genome shotgun (WGS) entry which is preliminary data.</text>
</comment>
<dbReference type="InterPro" id="IPR032675">
    <property type="entry name" value="LRR_dom_sf"/>
</dbReference>
<evidence type="ECO:0000313" key="1">
    <source>
        <dbReference type="EMBL" id="KAL1594652.1"/>
    </source>
</evidence>
<evidence type="ECO:0008006" key="3">
    <source>
        <dbReference type="Google" id="ProtNLM"/>
    </source>
</evidence>